<dbReference type="RefSeq" id="WP_053961970.1">
    <property type="nucleotide sequence ID" value="NZ_CP012390.1"/>
</dbReference>
<proteinExistence type="predicted"/>
<evidence type="ECO:0000256" key="1">
    <source>
        <dbReference type="SAM" id="Phobius"/>
    </source>
</evidence>
<evidence type="ECO:0000313" key="2">
    <source>
        <dbReference type="EMBL" id="ALE18993.1"/>
    </source>
</evidence>
<organism evidence="2 3">
    <name type="scientific">Lawsonella clevelandensis</name>
    <dbReference type="NCBI Taxonomy" id="1528099"/>
    <lineage>
        <taxon>Bacteria</taxon>
        <taxon>Bacillati</taxon>
        <taxon>Actinomycetota</taxon>
        <taxon>Actinomycetes</taxon>
        <taxon>Mycobacteriales</taxon>
        <taxon>Lawsonellaceae</taxon>
        <taxon>Lawsonella</taxon>
    </lineage>
</organism>
<gene>
    <name evidence="2" type="ORF">AL705_04340</name>
</gene>
<evidence type="ECO:0000313" key="3">
    <source>
        <dbReference type="Proteomes" id="UP000068137"/>
    </source>
</evidence>
<dbReference type="AlphaFoldDB" id="A0A0M4MXN9"/>
<dbReference type="EMBL" id="CP012390">
    <property type="protein sequence ID" value="ALE18993.1"/>
    <property type="molecule type" value="Genomic_DNA"/>
</dbReference>
<protein>
    <submittedName>
        <fullName evidence="2">Uncharacterized protein</fullName>
    </submittedName>
</protein>
<feature type="transmembrane region" description="Helical" evidence="1">
    <location>
        <begin position="20"/>
        <end position="38"/>
    </location>
</feature>
<keyword evidence="1" id="KW-1133">Transmembrane helix</keyword>
<accession>A0A0M4MXN9</accession>
<reference evidence="2 3" key="1">
    <citation type="journal article" date="2015" name="Genome Announc.">
        <title>Complete Genome Sequences for Two Strains of a Novel Fastidious, Partially Acid-Fast, Gram-Positive Corynebacterineae Bacterium, Derived from Human Clinical Samples.</title>
        <authorList>
            <person name="Nicholson A.C."/>
            <person name="Bell M."/>
            <person name="Humrighouse B.W."/>
            <person name="McQuiston J.R."/>
        </authorList>
    </citation>
    <scope>NUCLEOTIDE SEQUENCE [LARGE SCALE GENOMIC DNA]</scope>
    <source>
        <strain evidence="2 3">X1698</strain>
    </source>
</reference>
<feature type="transmembrane region" description="Helical" evidence="1">
    <location>
        <begin position="58"/>
        <end position="76"/>
    </location>
</feature>
<dbReference type="STRING" id="1528099.AL705_04340"/>
<sequence length="302" mass="31996">MPTHNDHPGNAVKVSVRTVLLSLVGVVLFGLGVAMLAVPKLLPFGGHSADGTTIRNVLYGIFLVVAGLLLFVYGVLSHRRKVRAVQEAVAVGGDGGAAVQGVVESEVTSDDDKDVTIVTGPAERTVAQAVADAAEIGGVVVDGTRIIQVARTTLDKNLRSSFDEGCTWLDVDEMSESTLPIALLIPTRGELFGYLAGHFPAQTVMMSDHLAKGSGLPYFINGGVHLHCAMVKNRKDLSRMLSTYNPKYPLACALVSGAMNLDSRASEAAQMRTIRESVIGLVCWHAERGEFILVCGEASIDA</sequence>
<name>A0A0M4MXN9_9ACTN</name>
<keyword evidence="1" id="KW-0812">Transmembrane</keyword>
<dbReference type="KEGG" id="cbq:AL705_04340"/>
<dbReference type="Proteomes" id="UP000068137">
    <property type="component" value="Chromosome"/>
</dbReference>
<keyword evidence="1" id="KW-0472">Membrane</keyword>